<evidence type="ECO:0000259" key="1">
    <source>
        <dbReference type="Pfam" id="PF00534"/>
    </source>
</evidence>
<keyword evidence="3" id="KW-0808">Transferase</keyword>
<dbReference type="Gene3D" id="3.40.50.2000">
    <property type="entry name" value="Glycogen Phosphorylase B"/>
    <property type="match status" value="2"/>
</dbReference>
<accession>A0A495WE61</accession>
<dbReference type="RefSeq" id="WP_121457865.1">
    <property type="nucleotide sequence ID" value="NZ_RBXP01000013.1"/>
</dbReference>
<dbReference type="OrthoDB" id="433681at2"/>
<comment type="caution">
    <text evidence="3">The sequence shown here is derived from an EMBL/GenBank/DDBJ whole genome shotgun (WGS) entry which is preliminary data.</text>
</comment>
<dbReference type="Proteomes" id="UP000270626">
    <property type="component" value="Unassembled WGS sequence"/>
</dbReference>
<organism evidence="3 4">
    <name type="scientific">Azonexus fungiphilus</name>
    <dbReference type="NCBI Taxonomy" id="146940"/>
    <lineage>
        <taxon>Bacteria</taxon>
        <taxon>Pseudomonadati</taxon>
        <taxon>Pseudomonadota</taxon>
        <taxon>Betaproteobacteria</taxon>
        <taxon>Rhodocyclales</taxon>
        <taxon>Azonexaceae</taxon>
        <taxon>Azonexus</taxon>
    </lineage>
</organism>
<feature type="domain" description="Glycosyl transferase family 1" evidence="1">
    <location>
        <begin position="234"/>
        <end position="368"/>
    </location>
</feature>
<dbReference type="GO" id="GO:0016757">
    <property type="term" value="F:glycosyltransferase activity"/>
    <property type="evidence" value="ECO:0007669"/>
    <property type="project" value="InterPro"/>
</dbReference>
<keyword evidence="4" id="KW-1185">Reference proteome</keyword>
<dbReference type="SUPFAM" id="SSF53756">
    <property type="entry name" value="UDP-Glycosyltransferase/glycogen phosphorylase"/>
    <property type="match status" value="1"/>
</dbReference>
<dbReference type="PANTHER" id="PTHR12526">
    <property type="entry name" value="GLYCOSYLTRANSFERASE"/>
    <property type="match status" value="1"/>
</dbReference>
<dbReference type="InterPro" id="IPR028098">
    <property type="entry name" value="Glyco_trans_4-like_N"/>
</dbReference>
<gene>
    <name evidence="3" type="ORF">DFR40_1528</name>
</gene>
<proteinExistence type="predicted"/>
<sequence length="398" mass="44785">MKILWFVSSLEQKGGGERFVLETVQSIRADGHDVKIVCDRMHADASFDGRYDLSDVLCTHQELSPKAGYLKKALNKLWGMTSLFRIILSQKPELLICQSEFDAIKLYLISRFLKFRYRVFVFGQMYQFKTDITRYSSVFRQHLEKIIASRPGYKETVMMPPPKLGPLVRWTNELVSRLKFRAIWNADRVFTVSRQVQWEVSLIYQRADARVCRAAFDVSYIDHDAISSPRQVGSPLQLLSVNRLVGKKRIDLMISAFEMCTLDAYLTIIGTGPEECRLKALASQSSKKDRITFLGAVSDELLLNQLKMADCLISLDIGDYDITVVEALGKGVRVVVASDFDTSEFENGFSGLVSVPPEIKALATAIDNIPCMPAPSQSNIDVLNGLTWQTLARSCVAA</sequence>
<dbReference type="EMBL" id="RBXP01000013">
    <property type="protein sequence ID" value="RKT59639.1"/>
    <property type="molecule type" value="Genomic_DNA"/>
</dbReference>
<evidence type="ECO:0000313" key="4">
    <source>
        <dbReference type="Proteomes" id="UP000270626"/>
    </source>
</evidence>
<dbReference type="InterPro" id="IPR001296">
    <property type="entry name" value="Glyco_trans_1"/>
</dbReference>
<dbReference type="Pfam" id="PF13579">
    <property type="entry name" value="Glyco_trans_4_4"/>
    <property type="match status" value="1"/>
</dbReference>
<evidence type="ECO:0000313" key="3">
    <source>
        <dbReference type="EMBL" id="RKT59639.1"/>
    </source>
</evidence>
<evidence type="ECO:0000259" key="2">
    <source>
        <dbReference type="Pfam" id="PF13579"/>
    </source>
</evidence>
<name>A0A495WE61_9RHOO</name>
<dbReference type="AlphaFoldDB" id="A0A495WE61"/>
<reference evidence="3 4" key="1">
    <citation type="submission" date="2018-10" db="EMBL/GenBank/DDBJ databases">
        <title>Genomic Encyclopedia of Type Strains, Phase IV (KMG-IV): sequencing the most valuable type-strain genomes for metagenomic binning, comparative biology and taxonomic classification.</title>
        <authorList>
            <person name="Goeker M."/>
        </authorList>
    </citation>
    <scope>NUCLEOTIDE SEQUENCE [LARGE SCALE GENOMIC DNA]</scope>
    <source>
        <strain evidence="3 4">DSM 23841</strain>
    </source>
</reference>
<protein>
    <submittedName>
        <fullName evidence="3">Glycosyltransferase involved in cell wall biosynthesis</fullName>
    </submittedName>
</protein>
<dbReference type="Pfam" id="PF00534">
    <property type="entry name" value="Glycos_transf_1"/>
    <property type="match status" value="1"/>
</dbReference>
<feature type="domain" description="Glycosyltransferase subfamily 4-like N-terminal" evidence="2">
    <location>
        <begin position="14"/>
        <end position="199"/>
    </location>
</feature>